<dbReference type="KEGG" id="cbol:CGC65_14410"/>
<sequence>MRKRTRIIQDKRRRTRCAQLAADAFDEKLISVREEDGRTEIIMEGDAVTDMCGSTLFIQEPDTGDIFSENLKINLYSYRPGEGKKLAVPNIYGFYPVQKGESFCFTRLGENTDGQALCRCQEYSWYMTEGIGAQYMTVAKVDDVFQPAESRMYRFALTDNKLSSLSECAAEGYAIGMTIVREPCLCRETKKRNILHFAAVLRRRLIL</sequence>
<proteinExistence type="predicted"/>
<evidence type="ECO:0000313" key="1">
    <source>
        <dbReference type="EMBL" id="RGV75447.1"/>
    </source>
</evidence>
<gene>
    <name evidence="1" type="ORF">DWW02_14175</name>
</gene>
<evidence type="ECO:0000313" key="2">
    <source>
        <dbReference type="Proteomes" id="UP000284543"/>
    </source>
</evidence>
<name>A0A412Z625_9FIRM</name>
<comment type="caution">
    <text evidence="1">The sequence shown here is derived from an EMBL/GenBank/DDBJ whole genome shotgun (WGS) entry which is preliminary data.</text>
</comment>
<accession>A0A412Z625</accession>
<dbReference type="AlphaFoldDB" id="A0A412Z625"/>
<dbReference type="RefSeq" id="WP_002567588.1">
    <property type="nucleotide sequence ID" value="NZ_CABKUK010000001.1"/>
</dbReference>
<dbReference type="EMBL" id="QRZM01000005">
    <property type="protein sequence ID" value="RGV75447.1"/>
    <property type="molecule type" value="Genomic_DNA"/>
</dbReference>
<protein>
    <submittedName>
        <fullName evidence="1">Uncharacterized protein</fullName>
    </submittedName>
</protein>
<reference evidence="1 2" key="1">
    <citation type="submission" date="2018-08" db="EMBL/GenBank/DDBJ databases">
        <title>A genome reference for cultivated species of the human gut microbiota.</title>
        <authorList>
            <person name="Zou Y."/>
            <person name="Xue W."/>
            <person name="Luo G."/>
        </authorList>
    </citation>
    <scope>NUCLEOTIDE SEQUENCE [LARGE SCALE GENOMIC DNA]</scope>
    <source>
        <strain evidence="1 2">AF14-18</strain>
    </source>
</reference>
<organism evidence="1 2">
    <name type="scientific">Enterocloster bolteae</name>
    <dbReference type="NCBI Taxonomy" id="208479"/>
    <lineage>
        <taxon>Bacteria</taxon>
        <taxon>Bacillati</taxon>
        <taxon>Bacillota</taxon>
        <taxon>Clostridia</taxon>
        <taxon>Lachnospirales</taxon>
        <taxon>Lachnospiraceae</taxon>
        <taxon>Enterocloster</taxon>
    </lineage>
</organism>
<dbReference type="Proteomes" id="UP000284543">
    <property type="component" value="Unassembled WGS sequence"/>
</dbReference>